<protein>
    <recommendedName>
        <fullName evidence="3">DUF1573 domain-containing protein</fullName>
    </recommendedName>
</protein>
<sequence>MVAHKNISRLIALAIVTFSFNCKTADKKTYAIIPSVVHFSIPRGTSYETTVYVKNLGSDKLIISEIASACGCMVGTLKDSIVSSNDSVPLRVTFKPNPSDTGEMFRFISVRTNGRPPIQSVELRGTVH</sequence>
<accession>A0A8X8IG71</accession>
<dbReference type="RefSeq" id="WP_092724068.1">
    <property type="nucleotide sequence ID" value="NZ_FNNO01000009.1"/>
</dbReference>
<dbReference type="Pfam" id="PF07610">
    <property type="entry name" value="DUF1573"/>
    <property type="match status" value="1"/>
</dbReference>
<dbReference type="Gene3D" id="2.60.40.10">
    <property type="entry name" value="Immunoglobulins"/>
    <property type="match status" value="1"/>
</dbReference>
<keyword evidence="2" id="KW-1185">Reference proteome</keyword>
<dbReference type="Proteomes" id="UP000198711">
    <property type="component" value="Unassembled WGS sequence"/>
</dbReference>
<comment type="caution">
    <text evidence="1">The sequence shown here is derived from an EMBL/GenBank/DDBJ whole genome shotgun (WGS) entry which is preliminary data.</text>
</comment>
<dbReference type="AlphaFoldDB" id="A0A8X8IG71"/>
<gene>
    <name evidence="1" type="ORF">SAMN05444410_10969</name>
</gene>
<dbReference type="EMBL" id="FNNO01000009">
    <property type="protein sequence ID" value="SDX11058.1"/>
    <property type="molecule type" value="Genomic_DNA"/>
</dbReference>
<reference evidence="1 2" key="1">
    <citation type="submission" date="2016-10" db="EMBL/GenBank/DDBJ databases">
        <authorList>
            <person name="Varghese N."/>
            <person name="Submissions S."/>
        </authorList>
    </citation>
    <scope>NUCLEOTIDE SEQUENCE [LARGE SCALE GENOMIC DNA]</scope>
    <source>
        <strain evidence="1 2">DSM 25353</strain>
    </source>
</reference>
<name>A0A8X8IG71_9BACT</name>
<evidence type="ECO:0000313" key="2">
    <source>
        <dbReference type="Proteomes" id="UP000198711"/>
    </source>
</evidence>
<dbReference type="InterPro" id="IPR013783">
    <property type="entry name" value="Ig-like_fold"/>
</dbReference>
<evidence type="ECO:0000313" key="1">
    <source>
        <dbReference type="EMBL" id="SDX11058.1"/>
    </source>
</evidence>
<proteinExistence type="predicted"/>
<evidence type="ECO:0008006" key="3">
    <source>
        <dbReference type="Google" id="ProtNLM"/>
    </source>
</evidence>
<organism evidence="1 2">
    <name type="scientific">Hydrobacter penzbergensis</name>
    <dbReference type="NCBI Taxonomy" id="1235997"/>
    <lineage>
        <taxon>Bacteria</taxon>
        <taxon>Pseudomonadati</taxon>
        <taxon>Bacteroidota</taxon>
        <taxon>Chitinophagia</taxon>
        <taxon>Chitinophagales</taxon>
        <taxon>Chitinophagaceae</taxon>
        <taxon>Hydrobacter</taxon>
    </lineage>
</organism>
<dbReference type="InterPro" id="IPR011467">
    <property type="entry name" value="DUF1573"/>
</dbReference>